<dbReference type="GO" id="GO:0030643">
    <property type="term" value="P:intracellular phosphate ion homeostasis"/>
    <property type="evidence" value="ECO:0007669"/>
    <property type="project" value="InterPro"/>
</dbReference>
<dbReference type="AlphaFoldDB" id="A0A937XFJ5"/>
<evidence type="ECO:0000256" key="6">
    <source>
        <dbReference type="ARBA" id="ARBA00022592"/>
    </source>
</evidence>
<evidence type="ECO:0000256" key="4">
    <source>
        <dbReference type="ARBA" id="ARBA00022448"/>
    </source>
</evidence>
<dbReference type="Proteomes" id="UP000779900">
    <property type="component" value="Unassembled WGS sequence"/>
</dbReference>
<dbReference type="FunFam" id="1.20.58.220:FF:000004">
    <property type="entry name" value="Phosphate-specific transport system accessory protein PhoU"/>
    <property type="match status" value="1"/>
</dbReference>
<dbReference type="PANTHER" id="PTHR42930">
    <property type="entry name" value="PHOSPHATE-SPECIFIC TRANSPORT SYSTEM ACCESSORY PROTEIN PHOU"/>
    <property type="match status" value="1"/>
</dbReference>
<keyword evidence="5" id="KW-0963">Cytoplasm</keyword>
<sequence>MFAAAPSSRRACVSTPSNISLESVKELAIMVSLPRNAVLTTVLEDKIAGLKQQLFTMAGIVEEMIGNSVKALVHREPALAEQVIGPDEDRVNRLEIENEDAAINLMALYQPEASNLRAIAMIIKINNDLERLGDHAVNIAEAAQFLMTRPAVKPLVDIPKMADYAIAMLKDSLDAFTRTDAELARSVCGRDNIVDELNDTVKTDLARVMSADAATIERALKLMMVSLNLERIADLATNIAEDTIYIATGQVIKHHCKNEAQNPDH</sequence>
<evidence type="ECO:0000256" key="5">
    <source>
        <dbReference type="ARBA" id="ARBA00022490"/>
    </source>
</evidence>
<name>A0A937XFJ5_UNCW3</name>
<dbReference type="NCBIfam" id="TIGR02135">
    <property type="entry name" value="phoU_full"/>
    <property type="match status" value="1"/>
</dbReference>
<dbReference type="SUPFAM" id="SSF109755">
    <property type="entry name" value="PhoU-like"/>
    <property type="match status" value="1"/>
</dbReference>
<keyword evidence="6" id="KW-0592">Phosphate transport</keyword>
<accession>A0A937XFJ5</accession>
<evidence type="ECO:0000256" key="2">
    <source>
        <dbReference type="ARBA" id="ARBA00008107"/>
    </source>
</evidence>
<evidence type="ECO:0000256" key="3">
    <source>
        <dbReference type="ARBA" id="ARBA00011738"/>
    </source>
</evidence>
<keyword evidence="4" id="KW-0813">Transport</keyword>
<organism evidence="8 9">
    <name type="scientific">candidate division WOR-3 bacterium</name>
    <dbReference type="NCBI Taxonomy" id="2052148"/>
    <lineage>
        <taxon>Bacteria</taxon>
        <taxon>Bacteria division WOR-3</taxon>
    </lineage>
</organism>
<gene>
    <name evidence="8" type="primary">phoU</name>
    <name evidence="8" type="ORF">FJY68_01475</name>
</gene>
<dbReference type="GO" id="GO:0005737">
    <property type="term" value="C:cytoplasm"/>
    <property type="evidence" value="ECO:0007669"/>
    <property type="project" value="UniProtKB-SubCell"/>
</dbReference>
<feature type="domain" description="PhoU" evidence="7">
    <location>
        <begin position="56"/>
        <end position="142"/>
    </location>
</feature>
<comment type="subunit">
    <text evidence="3">Homodimer.</text>
</comment>
<dbReference type="PANTHER" id="PTHR42930:SF3">
    <property type="entry name" value="PHOSPHATE-SPECIFIC TRANSPORT SYSTEM ACCESSORY PROTEIN PHOU"/>
    <property type="match status" value="1"/>
</dbReference>
<dbReference type="GO" id="GO:0006817">
    <property type="term" value="P:phosphate ion transport"/>
    <property type="evidence" value="ECO:0007669"/>
    <property type="project" value="UniProtKB-KW"/>
</dbReference>
<dbReference type="EMBL" id="VGIR01000005">
    <property type="protein sequence ID" value="MBM3330504.1"/>
    <property type="molecule type" value="Genomic_DNA"/>
</dbReference>
<evidence type="ECO:0000313" key="8">
    <source>
        <dbReference type="EMBL" id="MBM3330504.1"/>
    </source>
</evidence>
<reference evidence="8" key="1">
    <citation type="submission" date="2019-03" db="EMBL/GenBank/DDBJ databases">
        <title>Lake Tanganyika Metagenome-Assembled Genomes (MAGs).</title>
        <authorList>
            <person name="Tran P."/>
        </authorList>
    </citation>
    <scope>NUCLEOTIDE SEQUENCE</scope>
    <source>
        <strain evidence="8">K_DeepCast_150m_m2_040</strain>
    </source>
</reference>
<comment type="subcellular location">
    <subcellularLocation>
        <location evidence="1">Cytoplasm</location>
    </subcellularLocation>
</comment>
<protein>
    <submittedName>
        <fullName evidence="8">Phosphate signaling complex protein PhoU</fullName>
    </submittedName>
</protein>
<dbReference type="PIRSF" id="PIRSF003107">
    <property type="entry name" value="PhoU"/>
    <property type="match status" value="1"/>
</dbReference>
<evidence type="ECO:0000259" key="7">
    <source>
        <dbReference type="Pfam" id="PF01895"/>
    </source>
</evidence>
<dbReference type="GO" id="GO:0045936">
    <property type="term" value="P:negative regulation of phosphate metabolic process"/>
    <property type="evidence" value="ECO:0007669"/>
    <property type="project" value="InterPro"/>
</dbReference>
<evidence type="ECO:0000256" key="1">
    <source>
        <dbReference type="ARBA" id="ARBA00004496"/>
    </source>
</evidence>
<evidence type="ECO:0000313" key="9">
    <source>
        <dbReference type="Proteomes" id="UP000779900"/>
    </source>
</evidence>
<dbReference type="InterPro" id="IPR038078">
    <property type="entry name" value="PhoU-like_sf"/>
</dbReference>
<comment type="similarity">
    <text evidence="2">Belongs to the PhoU family.</text>
</comment>
<feature type="domain" description="PhoU" evidence="7">
    <location>
        <begin position="158"/>
        <end position="242"/>
    </location>
</feature>
<dbReference type="Gene3D" id="1.20.58.220">
    <property type="entry name" value="Phosphate transport system protein phou homolog 2, domain 2"/>
    <property type="match status" value="2"/>
</dbReference>
<dbReference type="InterPro" id="IPR026022">
    <property type="entry name" value="PhoU_dom"/>
</dbReference>
<comment type="caution">
    <text evidence="8">The sequence shown here is derived from an EMBL/GenBank/DDBJ whole genome shotgun (WGS) entry which is preliminary data.</text>
</comment>
<dbReference type="InterPro" id="IPR028366">
    <property type="entry name" value="PhoU"/>
</dbReference>
<proteinExistence type="inferred from homology"/>
<dbReference type="Pfam" id="PF01895">
    <property type="entry name" value="PhoU"/>
    <property type="match status" value="2"/>
</dbReference>